<name>A0ABV0STT3_9TELE</name>
<dbReference type="Proteomes" id="UP001482620">
    <property type="component" value="Unassembled WGS sequence"/>
</dbReference>
<keyword evidence="2" id="KW-1185">Reference proteome</keyword>
<proteinExistence type="predicted"/>
<sequence>MFHLISFVSLNVHPSAPGFQAVTNKQLEYLWEQFYISLYLPRPRSQVRRRSHSRISPPQTLGEVYHIQDLIKRHKSCERSRSFSAEQPDERPSPASLIHLQRFDFSCSRAVSEMMGKGKPPICLSIYL</sequence>
<gene>
    <name evidence="1" type="ORF">ILYODFUR_029657</name>
</gene>
<organism evidence="1 2">
    <name type="scientific">Ilyodon furcidens</name>
    <name type="common">goldbreast splitfin</name>
    <dbReference type="NCBI Taxonomy" id="33524"/>
    <lineage>
        <taxon>Eukaryota</taxon>
        <taxon>Metazoa</taxon>
        <taxon>Chordata</taxon>
        <taxon>Craniata</taxon>
        <taxon>Vertebrata</taxon>
        <taxon>Euteleostomi</taxon>
        <taxon>Actinopterygii</taxon>
        <taxon>Neopterygii</taxon>
        <taxon>Teleostei</taxon>
        <taxon>Neoteleostei</taxon>
        <taxon>Acanthomorphata</taxon>
        <taxon>Ovalentaria</taxon>
        <taxon>Atherinomorphae</taxon>
        <taxon>Cyprinodontiformes</taxon>
        <taxon>Goodeidae</taxon>
        <taxon>Ilyodon</taxon>
    </lineage>
</organism>
<evidence type="ECO:0000313" key="1">
    <source>
        <dbReference type="EMBL" id="MEQ2222757.1"/>
    </source>
</evidence>
<dbReference type="EMBL" id="JAHRIQ010004250">
    <property type="protein sequence ID" value="MEQ2222757.1"/>
    <property type="molecule type" value="Genomic_DNA"/>
</dbReference>
<evidence type="ECO:0000313" key="2">
    <source>
        <dbReference type="Proteomes" id="UP001482620"/>
    </source>
</evidence>
<comment type="caution">
    <text evidence="1">The sequence shown here is derived from an EMBL/GenBank/DDBJ whole genome shotgun (WGS) entry which is preliminary data.</text>
</comment>
<protein>
    <submittedName>
        <fullName evidence="1">Uncharacterized protein</fullName>
    </submittedName>
</protein>
<reference evidence="1 2" key="1">
    <citation type="submission" date="2021-06" db="EMBL/GenBank/DDBJ databases">
        <authorList>
            <person name="Palmer J.M."/>
        </authorList>
    </citation>
    <scope>NUCLEOTIDE SEQUENCE [LARGE SCALE GENOMIC DNA]</scope>
    <source>
        <strain evidence="2">if_2019</strain>
        <tissue evidence="1">Muscle</tissue>
    </source>
</reference>
<accession>A0ABV0STT3</accession>